<dbReference type="InterPro" id="IPR005052">
    <property type="entry name" value="Lectin_leg"/>
</dbReference>
<dbReference type="GO" id="GO:0006888">
    <property type="term" value="P:endoplasmic reticulum to Golgi vesicle-mediated transport"/>
    <property type="evidence" value="ECO:0007669"/>
    <property type="project" value="TreeGrafter"/>
</dbReference>
<evidence type="ECO:0000313" key="12">
    <source>
        <dbReference type="Proteomes" id="UP001174909"/>
    </source>
</evidence>
<feature type="chain" id="PRO_5041292072" evidence="9">
    <location>
        <begin position="21"/>
        <end position="466"/>
    </location>
</feature>
<keyword evidence="4" id="KW-0430">Lectin</keyword>
<dbReference type="PROSITE" id="PS51257">
    <property type="entry name" value="PROKAR_LIPOPROTEIN"/>
    <property type="match status" value="1"/>
</dbReference>
<feature type="transmembrane region" description="Helical" evidence="8">
    <location>
        <begin position="435"/>
        <end position="454"/>
    </location>
</feature>
<dbReference type="FunFam" id="2.60.120.200:FF:000028">
    <property type="entry name" value="Blast:Protein ERGIC-53"/>
    <property type="match status" value="1"/>
</dbReference>
<evidence type="ECO:0000256" key="6">
    <source>
        <dbReference type="ARBA" id="ARBA00023136"/>
    </source>
</evidence>
<accession>A0AA35SQF0</accession>
<evidence type="ECO:0000256" key="9">
    <source>
        <dbReference type="SAM" id="SignalP"/>
    </source>
</evidence>
<keyword evidence="5 8" id="KW-1133">Transmembrane helix</keyword>
<comment type="subcellular location">
    <subcellularLocation>
        <location evidence="1">Endoplasmic reticulum-Golgi intermediate compartment membrane</location>
        <topology evidence="1">Single-pass type I membrane protein</topology>
    </subcellularLocation>
</comment>
<dbReference type="EMBL" id="CASHTH010002728">
    <property type="protein sequence ID" value="CAI8034355.1"/>
    <property type="molecule type" value="Genomic_DNA"/>
</dbReference>
<feature type="domain" description="L-type lectin-like" evidence="10">
    <location>
        <begin position="30"/>
        <end position="254"/>
    </location>
</feature>
<evidence type="ECO:0000256" key="4">
    <source>
        <dbReference type="ARBA" id="ARBA00022734"/>
    </source>
</evidence>
<dbReference type="GO" id="GO:0005537">
    <property type="term" value="F:D-mannose binding"/>
    <property type="evidence" value="ECO:0007669"/>
    <property type="project" value="TreeGrafter"/>
</dbReference>
<sequence>MREMRLVLACVLLVVGGCSAMLPVLTHVHSKFEYQHSFKGPYVTNSKGDVPFWNHGGSCIPSDDQVRVCPSIKSRRGWIWTTGSFSAKHWMVDITLRVTGRLKTGADGMAIWFTAAPGSEGMAFGNSETWHGLGVILDSFDNNGLHDNPKIMAVTNDGLQRFDHSSDGTGQEIGSCMKDFRNKPNPVKMRIIYLRGTFEVWVHEGMSSVVDDYQLCLRVESPSNLLQEGYFGITAATGGLSDDHDVMLFLTHRLVPLEERAQEVLREVNQAEVDELADKYTSLSDQFDQQREDYLKKHDDVGMGDWQYEIEMEQNVRHIADMQAQLSRELSQLSNKVDSLLAGGVGQAQRSAPDTAAIKSTETVILQQLAQMRALVEGKSGGGVASEQMQPLYDVKTLVQQNAQRLVAVEQRLKDSASHQCPPVNSHPTSCVSPTLFLVVMVMVLGLVLGYQVYRQRQDAVAKKFF</sequence>
<dbReference type="InterPro" id="IPR051136">
    <property type="entry name" value="Intracellular_Lectin-GPT"/>
</dbReference>
<evidence type="ECO:0000256" key="8">
    <source>
        <dbReference type="SAM" id="Phobius"/>
    </source>
</evidence>
<protein>
    <submittedName>
        <fullName evidence="11">Protein ERGIC-53</fullName>
    </submittedName>
</protein>
<keyword evidence="6 8" id="KW-0472">Membrane</keyword>
<dbReference type="PANTHER" id="PTHR12223">
    <property type="entry name" value="VESICULAR MANNOSE-BINDING LECTIN"/>
    <property type="match status" value="1"/>
</dbReference>
<keyword evidence="3 9" id="KW-0732">Signal</keyword>
<evidence type="ECO:0000256" key="5">
    <source>
        <dbReference type="ARBA" id="ARBA00022989"/>
    </source>
</evidence>
<reference evidence="11" key="1">
    <citation type="submission" date="2023-03" db="EMBL/GenBank/DDBJ databases">
        <authorList>
            <person name="Steffen K."/>
            <person name="Cardenas P."/>
        </authorList>
    </citation>
    <scope>NUCLEOTIDE SEQUENCE</scope>
</reference>
<dbReference type="InterPro" id="IPR013320">
    <property type="entry name" value="ConA-like_dom_sf"/>
</dbReference>
<dbReference type="PANTHER" id="PTHR12223:SF28">
    <property type="entry name" value="LECTIN, MANNOSE BINDING 1 LIKE"/>
    <property type="match status" value="1"/>
</dbReference>
<dbReference type="Proteomes" id="UP001174909">
    <property type="component" value="Unassembled WGS sequence"/>
</dbReference>
<evidence type="ECO:0000259" key="10">
    <source>
        <dbReference type="PROSITE" id="PS51328"/>
    </source>
</evidence>
<dbReference type="GO" id="GO:0033116">
    <property type="term" value="C:endoplasmic reticulum-Golgi intermediate compartment membrane"/>
    <property type="evidence" value="ECO:0007669"/>
    <property type="project" value="UniProtKB-SubCell"/>
</dbReference>
<dbReference type="AlphaFoldDB" id="A0AA35SQF0"/>
<dbReference type="SUPFAM" id="SSF49899">
    <property type="entry name" value="Concanavalin A-like lectins/glucanases"/>
    <property type="match status" value="1"/>
</dbReference>
<dbReference type="GO" id="GO:0005789">
    <property type="term" value="C:endoplasmic reticulum membrane"/>
    <property type="evidence" value="ECO:0007669"/>
    <property type="project" value="TreeGrafter"/>
</dbReference>
<evidence type="ECO:0000313" key="11">
    <source>
        <dbReference type="EMBL" id="CAI8034355.1"/>
    </source>
</evidence>
<evidence type="ECO:0000256" key="2">
    <source>
        <dbReference type="ARBA" id="ARBA00022692"/>
    </source>
</evidence>
<organism evidence="11 12">
    <name type="scientific">Geodia barretti</name>
    <name type="common">Barrett's horny sponge</name>
    <dbReference type="NCBI Taxonomy" id="519541"/>
    <lineage>
        <taxon>Eukaryota</taxon>
        <taxon>Metazoa</taxon>
        <taxon>Porifera</taxon>
        <taxon>Demospongiae</taxon>
        <taxon>Heteroscleromorpha</taxon>
        <taxon>Tetractinellida</taxon>
        <taxon>Astrophorina</taxon>
        <taxon>Geodiidae</taxon>
        <taxon>Geodia</taxon>
    </lineage>
</organism>
<keyword evidence="12" id="KW-1185">Reference proteome</keyword>
<evidence type="ECO:0000256" key="1">
    <source>
        <dbReference type="ARBA" id="ARBA00004151"/>
    </source>
</evidence>
<dbReference type="PROSITE" id="PS51328">
    <property type="entry name" value="L_LECTIN_LIKE"/>
    <property type="match status" value="1"/>
</dbReference>
<proteinExistence type="predicted"/>
<keyword evidence="2 8" id="KW-0812">Transmembrane</keyword>
<evidence type="ECO:0000256" key="3">
    <source>
        <dbReference type="ARBA" id="ARBA00022729"/>
    </source>
</evidence>
<gene>
    <name evidence="11" type="ORF">GBAR_LOCUS19354</name>
</gene>
<dbReference type="Pfam" id="PF03388">
    <property type="entry name" value="Lectin_leg-like"/>
    <property type="match status" value="1"/>
</dbReference>
<dbReference type="GO" id="GO:0000139">
    <property type="term" value="C:Golgi membrane"/>
    <property type="evidence" value="ECO:0007669"/>
    <property type="project" value="TreeGrafter"/>
</dbReference>
<feature type="signal peptide" evidence="9">
    <location>
        <begin position="1"/>
        <end position="20"/>
    </location>
</feature>
<dbReference type="Gene3D" id="2.60.120.200">
    <property type="match status" value="1"/>
</dbReference>
<name>A0AA35SQF0_GEOBA</name>
<dbReference type="GO" id="GO:0030134">
    <property type="term" value="C:COPII-coated ER to Golgi transport vesicle"/>
    <property type="evidence" value="ECO:0007669"/>
    <property type="project" value="TreeGrafter"/>
</dbReference>
<evidence type="ECO:0000256" key="7">
    <source>
        <dbReference type="ARBA" id="ARBA00023157"/>
    </source>
</evidence>
<keyword evidence="7" id="KW-1015">Disulfide bond</keyword>
<comment type="caution">
    <text evidence="11">The sequence shown here is derived from an EMBL/GenBank/DDBJ whole genome shotgun (WGS) entry which is preliminary data.</text>
</comment>